<dbReference type="PROSITE" id="PS50850">
    <property type="entry name" value="MFS"/>
    <property type="match status" value="1"/>
</dbReference>
<evidence type="ECO:0000259" key="5">
    <source>
        <dbReference type="PROSITE" id="PS50850"/>
    </source>
</evidence>
<reference evidence="7" key="1">
    <citation type="submission" date="2016-10" db="EMBL/GenBank/DDBJ databases">
        <authorList>
            <person name="Varghese N."/>
            <person name="Submissions S."/>
        </authorList>
    </citation>
    <scope>NUCLEOTIDE SEQUENCE [LARGE SCALE GENOMIC DNA]</scope>
    <source>
        <strain evidence="7">DSM 28463</strain>
    </source>
</reference>
<dbReference type="Proteomes" id="UP000198599">
    <property type="component" value="Unassembled WGS sequence"/>
</dbReference>
<feature type="transmembrane region" description="Helical" evidence="4">
    <location>
        <begin position="98"/>
        <end position="118"/>
    </location>
</feature>
<dbReference type="PANTHER" id="PTHR11360">
    <property type="entry name" value="MONOCARBOXYLATE TRANSPORTER"/>
    <property type="match status" value="1"/>
</dbReference>
<evidence type="ECO:0000313" key="7">
    <source>
        <dbReference type="Proteomes" id="UP000198599"/>
    </source>
</evidence>
<keyword evidence="1 4" id="KW-0812">Transmembrane</keyword>
<dbReference type="InterPro" id="IPR036259">
    <property type="entry name" value="MFS_trans_sf"/>
</dbReference>
<dbReference type="EMBL" id="FOVP01000036">
    <property type="protein sequence ID" value="SFO38148.1"/>
    <property type="molecule type" value="Genomic_DNA"/>
</dbReference>
<gene>
    <name evidence="6" type="ORF">SAMN04487859_13616</name>
</gene>
<feature type="transmembrane region" description="Helical" evidence="4">
    <location>
        <begin position="73"/>
        <end position="92"/>
    </location>
</feature>
<feature type="transmembrane region" description="Helical" evidence="4">
    <location>
        <begin position="46"/>
        <end position="66"/>
    </location>
</feature>
<dbReference type="Gene3D" id="1.20.1250.20">
    <property type="entry name" value="MFS general substrate transporter like domains"/>
    <property type="match status" value="1"/>
</dbReference>
<dbReference type="AlphaFoldDB" id="A0A1I5GQ80"/>
<sequence>MTQNDSWKAVTLAAGQVIGLGTLYAWSVLIEPVQAYYGVERTATGLVFSISMAVFTFAVMTAPRLFAGRRLSMVGAVACIIGAVGLACAAIAPSFVVFLIAYGALFAAASGFGYSAGLQMAVTSGVAQPGLATGVIVAAFAMGAVVLGPLMGQISASGTITGALFLPAGVLFAASVMSLGAQRACPSLDARFPARGAAAHAHQHRAKTIDNRLIWLLWCGFATGAAGGLMVLGHASSIVADQGGSVALGGVAVSMIATGNALGRITSGAIADRLGPRAVLLLAALVLGLATGVMALEIGTATSVFALAVVGLSYGLMATGYPVAVHRFYGAERFGSIYGRVFTAWGIAGLIAPFAAGWLFDRTGSYHLALQLATVSAVLSALIALLFPGVQAKSQLGIESDRGPDCR</sequence>
<feature type="transmembrane region" description="Helical" evidence="4">
    <location>
        <begin position="7"/>
        <end position="26"/>
    </location>
</feature>
<feature type="transmembrane region" description="Helical" evidence="4">
    <location>
        <begin position="366"/>
        <end position="387"/>
    </location>
</feature>
<dbReference type="PANTHER" id="PTHR11360:SF304">
    <property type="entry name" value="MFS DOMAIN-CONTAINING PROTEIN"/>
    <property type="match status" value="1"/>
</dbReference>
<feature type="transmembrane region" description="Helical" evidence="4">
    <location>
        <begin position="278"/>
        <end position="298"/>
    </location>
</feature>
<evidence type="ECO:0000256" key="4">
    <source>
        <dbReference type="SAM" id="Phobius"/>
    </source>
</evidence>
<evidence type="ECO:0000256" key="2">
    <source>
        <dbReference type="ARBA" id="ARBA00022989"/>
    </source>
</evidence>
<evidence type="ECO:0000256" key="1">
    <source>
        <dbReference type="ARBA" id="ARBA00022692"/>
    </source>
</evidence>
<feature type="transmembrane region" description="Helical" evidence="4">
    <location>
        <begin position="304"/>
        <end position="325"/>
    </location>
</feature>
<proteinExistence type="predicted"/>
<dbReference type="Pfam" id="PF07690">
    <property type="entry name" value="MFS_1"/>
    <property type="match status" value="1"/>
</dbReference>
<organism evidence="6 7">
    <name type="scientific">Roseovarius lutimaris</name>
    <dbReference type="NCBI Taxonomy" id="1005928"/>
    <lineage>
        <taxon>Bacteria</taxon>
        <taxon>Pseudomonadati</taxon>
        <taxon>Pseudomonadota</taxon>
        <taxon>Alphaproteobacteria</taxon>
        <taxon>Rhodobacterales</taxon>
        <taxon>Roseobacteraceae</taxon>
        <taxon>Roseovarius</taxon>
    </lineage>
</organism>
<accession>A0A1I5GQ80</accession>
<evidence type="ECO:0000313" key="6">
    <source>
        <dbReference type="EMBL" id="SFO38148.1"/>
    </source>
</evidence>
<dbReference type="InterPro" id="IPR020846">
    <property type="entry name" value="MFS_dom"/>
</dbReference>
<dbReference type="RefSeq" id="WP_092842286.1">
    <property type="nucleotide sequence ID" value="NZ_FOVP01000036.1"/>
</dbReference>
<feature type="transmembrane region" description="Helical" evidence="4">
    <location>
        <begin position="163"/>
        <end position="181"/>
    </location>
</feature>
<dbReference type="InterPro" id="IPR050327">
    <property type="entry name" value="Proton-linked_MCT"/>
</dbReference>
<feature type="transmembrane region" description="Helical" evidence="4">
    <location>
        <begin position="213"/>
        <end position="233"/>
    </location>
</feature>
<feature type="domain" description="Major facilitator superfamily (MFS) profile" evidence="5">
    <location>
        <begin position="212"/>
        <end position="407"/>
    </location>
</feature>
<evidence type="ECO:0000256" key="3">
    <source>
        <dbReference type="ARBA" id="ARBA00023136"/>
    </source>
</evidence>
<dbReference type="GO" id="GO:0022857">
    <property type="term" value="F:transmembrane transporter activity"/>
    <property type="evidence" value="ECO:0007669"/>
    <property type="project" value="InterPro"/>
</dbReference>
<dbReference type="OrthoDB" id="8101319at2"/>
<keyword evidence="3 4" id="KW-0472">Membrane</keyword>
<name>A0A1I5GQ80_9RHOB</name>
<feature type="transmembrane region" description="Helical" evidence="4">
    <location>
        <begin position="130"/>
        <end position="151"/>
    </location>
</feature>
<feature type="transmembrane region" description="Helical" evidence="4">
    <location>
        <begin position="337"/>
        <end position="360"/>
    </location>
</feature>
<keyword evidence="7" id="KW-1185">Reference proteome</keyword>
<protein>
    <submittedName>
        <fullName evidence="6">Fucose permease</fullName>
    </submittedName>
</protein>
<keyword evidence="2 4" id="KW-1133">Transmembrane helix</keyword>
<dbReference type="SUPFAM" id="SSF103473">
    <property type="entry name" value="MFS general substrate transporter"/>
    <property type="match status" value="1"/>
</dbReference>
<feature type="transmembrane region" description="Helical" evidence="4">
    <location>
        <begin position="245"/>
        <end position="266"/>
    </location>
</feature>
<dbReference type="STRING" id="1005928.SAMN04487859_13616"/>
<dbReference type="InterPro" id="IPR011701">
    <property type="entry name" value="MFS"/>
</dbReference>